<evidence type="ECO:0000313" key="1">
    <source>
        <dbReference type="EMBL" id="GAA4117653.1"/>
    </source>
</evidence>
<accession>A0ABP7XHZ7</accession>
<evidence type="ECO:0000313" key="2">
    <source>
        <dbReference type="Proteomes" id="UP001501495"/>
    </source>
</evidence>
<reference evidence="2" key="1">
    <citation type="journal article" date="2019" name="Int. J. Syst. Evol. Microbiol.">
        <title>The Global Catalogue of Microorganisms (GCM) 10K type strain sequencing project: providing services to taxonomists for standard genome sequencing and annotation.</title>
        <authorList>
            <consortium name="The Broad Institute Genomics Platform"/>
            <consortium name="The Broad Institute Genome Sequencing Center for Infectious Disease"/>
            <person name="Wu L."/>
            <person name="Ma J."/>
        </authorList>
    </citation>
    <scope>NUCLEOTIDE SEQUENCE [LARGE SCALE GENOMIC DNA]</scope>
    <source>
        <strain evidence="2">JCM 16703</strain>
    </source>
</reference>
<name>A0ABP7XHZ7_9ACTN</name>
<protein>
    <recommendedName>
        <fullName evidence="3">DUF4012 domain-containing protein</fullName>
    </recommendedName>
</protein>
<comment type="caution">
    <text evidence="1">The sequence shown here is derived from an EMBL/GenBank/DDBJ whole genome shotgun (WGS) entry which is preliminary data.</text>
</comment>
<proteinExistence type="predicted"/>
<dbReference type="EMBL" id="BAAAZH010000012">
    <property type="protein sequence ID" value="GAA4117653.1"/>
    <property type="molecule type" value="Genomic_DNA"/>
</dbReference>
<sequence>MLLHRLRRHSWHPLLRWAGPPMLAVALLAGWMLFQGLGARADLDRATTLLTEAQDLSRSGDVDTAAARAAAAADAAASADGRLNGFAFDLLRPVPWAGRQVGAAQALAGVAADLSRDGSAVLTEVAASPLSDEGSTDRVGVNDLVALDRQLGPILPSVQRTSATLAAATGTVHRLQGLSLIGPLRRVLDELDPKLSALGRQLGAVESAALIVDRGARSGPPLRLLFLAQDSWELRPSGGFIGSYGILEIGRGRLHMATYRDATDLPFPRTAIFPPEPLRSNLPEPWNLTGAGWWPDFPTSARAAQQMVELSTGEKVDGVLGSTQQFLEDLLAAIGGRITVRGYPDVLTPETVSDRILYHVELKRPLDQPRKRFLTLLTEELFDRLETIQGKQSRDALSALGRAFKLRHLQLYLDDPADQAVLERADWTGSLTAPDRGDLFTLADANFGTDKANRWVHKDTTYTVTRLPSGRLVARVDVRTEDIGEQTSINPAYSSYLRIYAPPGAELVDAAHHTHDVRTDTENGLVTFGAGQTIRPQSAKTRRFVYYLPDSVLDGDSYRLFLRPQAGTPGDTITVRLDLGGPVITRRFTSEDGDQVLTARVGGDVEDVSRPDGPWTVEPPVVITDRCTLTVPKPLAIPANATPQERTRAMREQQEDLQARQDRLLSSGCEQVRLVYR</sequence>
<evidence type="ECO:0008006" key="3">
    <source>
        <dbReference type="Google" id="ProtNLM"/>
    </source>
</evidence>
<gene>
    <name evidence="1" type="ORF">GCM10022215_18570</name>
</gene>
<dbReference type="Proteomes" id="UP001501495">
    <property type="component" value="Unassembled WGS sequence"/>
</dbReference>
<dbReference type="InterPro" id="IPR025101">
    <property type="entry name" value="DUF4012"/>
</dbReference>
<dbReference type="RefSeq" id="WP_344733055.1">
    <property type="nucleotide sequence ID" value="NZ_BAAAZH010000012.1"/>
</dbReference>
<dbReference type="Pfam" id="PF13196">
    <property type="entry name" value="DUF4012"/>
    <property type="match status" value="1"/>
</dbReference>
<keyword evidence="2" id="KW-1185">Reference proteome</keyword>
<organism evidence="1 2">
    <name type="scientific">Nocardioides fonticola</name>
    <dbReference type="NCBI Taxonomy" id="450363"/>
    <lineage>
        <taxon>Bacteria</taxon>
        <taxon>Bacillati</taxon>
        <taxon>Actinomycetota</taxon>
        <taxon>Actinomycetes</taxon>
        <taxon>Propionibacteriales</taxon>
        <taxon>Nocardioidaceae</taxon>
        <taxon>Nocardioides</taxon>
    </lineage>
</organism>